<dbReference type="Gene3D" id="3.20.20.70">
    <property type="entry name" value="Aldolase class I"/>
    <property type="match status" value="1"/>
</dbReference>
<keyword evidence="8" id="KW-0408">Iron</keyword>
<dbReference type="InterPro" id="IPR023753">
    <property type="entry name" value="FAD/NAD-binding_dom"/>
</dbReference>
<dbReference type="Pfam" id="PF07992">
    <property type="entry name" value="Pyr_redox_2"/>
    <property type="match status" value="1"/>
</dbReference>
<evidence type="ECO:0000313" key="11">
    <source>
        <dbReference type="Proteomes" id="UP000093737"/>
    </source>
</evidence>
<comment type="similarity">
    <text evidence="3">In the N-terminal section; belongs to the NADH:flavin oxidoreductase/NADH oxidase family.</text>
</comment>
<dbReference type="GO" id="GO:0046872">
    <property type="term" value="F:metal ion binding"/>
    <property type="evidence" value="ECO:0007669"/>
    <property type="project" value="UniProtKB-KW"/>
</dbReference>
<proteinExistence type="inferred from homology"/>
<dbReference type="PRINTS" id="PR00411">
    <property type="entry name" value="PNDRDTASEI"/>
</dbReference>
<reference evidence="10 11" key="1">
    <citation type="submission" date="2016-05" db="EMBL/GenBank/DDBJ databases">
        <authorList>
            <person name="Ramsay J.P."/>
        </authorList>
    </citation>
    <scope>NUCLEOTIDE SEQUENCE [LARGE SCALE GENOMIC DNA]</scope>
    <source>
        <strain evidence="10 11">NZP2042</strain>
    </source>
</reference>
<evidence type="ECO:0000256" key="3">
    <source>
        <dbReference type="ARBA" id="ARBA00011048"/>
    </source>
</evidence>
<dbReference type="GO" id="GO:0008670">
    <property type="term" value="F:2,4-dienoyl-CoA reductase (NADPH) activity"/>
    <property type="evidence" value="ECO:0007669"/>
    <property type="project" value="TreeGrafter"/>
</dbReference>
<comment type="cofactor">
    <cofactor evidence="2">
        <name>[4Fe-4S] cluster</name>
        <dbReference type="ChEBI" id="CHEBI:49883"/>
    </cofactor>
</comment>
<dbReference type="PANTHER" id="PTHR42917:SF2">
    <property type="entry name" value="2,4-DIENOYL-COA REDUCTASE [(2E)-ENOYL-COA-PRODUCING]"/>
    <property type="match status" value="1"/>
</dbReference>
<name>A0A6M7TY42_RHILI</name>
<evidence type="ECO:0000256" key="1">
    <source>
        <dbReference type="ARBA" id="ARBA00001917"/>
    </source>
</evidence>
<dbReference type="EMBL" id="LYTK01000021">
    <property type="protein sequence ID" value="OBQ60921.1"/>
    <property type="molecule type" value="Genomic_DNA"/>
</dbReference>
<keyword evidence="4" id="KW-0285">Flavoprotein</keyword>
<evidence type="ECO:0000256" key="8">
    <source>
        <dbReference type="ARBA" id="ARBA00023004"/>
    </source>
</evidence>
<accession>A0A6M7TY42</accession>
<dbReference type="PRINTS" id="PR00368">
    <property type="entry name" value="FADPNR"/>
</dbReference>
<dbReference type="Proteomes" id="UP000093737">
    <property type="component" value="Unassembled WGS sequence"/>
</dbReference>
<keyword evidence="9" id="KW-0411">Iron-sulfur</keyword>
<evidence type="ECO:0000256" key="7">
    <source>
        <dbReference type="ARBA" id="ARBA00023002"/>
    </source>
</evidence>
<dbReference type="GO" id="GO:0033543">
    <property type="term" value="P:fatty acid beta-oxidation, unsaturated, even number, reductase/isomerase pathway"/>
    <property type="evidence" value="ECO:0007669"/>
    <property type="project" value="TreeGrafter"/>
</dbReference>
<dbReference type="GO" id="GO:0010181">
    <property type="term" value="F:FMN binding"/>
    <property type="evidence" value="ECO:0007669"/>
    <property type="project" value="InterPro"/>
</dbReference>
<evidence type="ECO:0000256" key="2">
    <source>
        <dbReference type="ARBA" id="ARBA00001966"/>
    </source>
</evidence>
<dbReference type="AlphaFoldDB" id="A0A6M7TY42"/>
<keyword evidence="7" id="KW-0560">Oxidoreductase</keyword>
<sequence length="682" mass="74239">MMANYDVLFQPLRIRNLTIRNRFLSTSHEPGYVLAGDITDRYIAYQAEKAKGGVGLTQFGGATAVSAENSFYYGQINGSVDKVIPQFRKMAAAIHEHGALCTVQLTHGGRRERWDLTNWLPTFSASPLREIIHGTFPATMEDHDIRRTIDNYAAAAARVRDGDVDGVEISCQAGTLIEQFWSPAMNNRTDGYGGTLANRMRFGLEILEAVRRRLGDDYVIGIRMPGDEMLKGGLSQDDCIEIAKTYAGSGLIDFISVVAAQAVDYQSEARIWPTMWVPSAAYLPLAKAIRDEVKDKVKIFHAARMTDAATAEHALKSGSVDMVGMTRALIADPYHINKLKAGDEENIRPCVGVGYCVDRAIRGIDALCAHNVATSREATIPQIVRPAETRKKVMVVGGGPAGMEAARVNARRGHEVVLMEAAGELGGQLLLAARATWRRDLAGVTTWLARQMDVLKVDVRLNTYAEADEVLGEKPDAVIIATGGLPNVGRFVGSELAASVWDVLSGQKAVGGDVLLVDENGTASAASCAEFAAAQGARVRIITPDREFGREIGGTNLGAHMSELYKRDVRIETDTRLLSLRRQGNKVIAVTQNTYSDKTRELELDHVIGDNGTLPNDDVYTTLKPLSRNLGEVDLRALADARPQTILTNPDGQFSLYKVGDAWACRDLHAAMLDAARISHPL</sequence>
<dbReference type="SUPFAM" id="SSF51905">
    <property type="entry name" value="FAD/NAD(P)-binding domain"/>
    <property type="match status" value="1"/>
</dbReference>
<dbReference type="InterPro" id="IPR036188">
    <property type="entry name" value="FAD/NAD-bd_sf"/>
</dbReference>
<keyword evidence="5" id="KW-0288">FMN</keyword>
<dbReference type="PANTHER" id="PTHR42917">
    <property type="entry name" value="2,4-DIENOYL-COA REDUCTASE"/>
    <property type="match status" value="1"/>
</dbReference>
<evidence type="ECO:0000256" key="6">
    <source>
        <dbReference type="ARBA" id="ARBA00022723"/>
    </source>
</evidence>
<dbReference type="InterPro" id="IPR013785">
    <property type="entry name" value="Aldolase_TIM"/>
</dbReference>
<evidence type="ECO:0000256" key="4">
    <source>
        <dbReference type="ARBA" id="ARBA00022630"/>
    </source>
</evidence>
<comment type="cofactor">
    <cofactor evidence="1">
        <name>FMN</name>
        <dbReference type="ChEBI" id="CHEBI:58210"/>
    </cofactor>
</comment>
<evidence type="ECO:0000313" key="10">
    <source>
        <dbReference type="EMBL" id="OBQ60921.1"/>
    </source>
</evidence>
<evidence type="ECO:0000256" key="5">
    <source>
        <dbReference type="ARBA" id="ARBA00022643"/>
    </source>
</evidence>
<dbReference type="SUPFAM" id="SSF51395">
    <property type="entry name" value="FMN-linked oxidoreductases"/>
    <property type="match status" value="1"/>
</dbReference>
<gene>
    <name evidence="10" type="ORF">A8145_23745</name>
</gene>
<dbReference type="Pfam" id="PF00724">
    <property type="entry name" value="Oxidored_FMN"/>
    <property type="match status" value="1"/>
</dbReference>
<dbReference type="Gene3D" id="3.40.50.720">
    <property type="entry name" value="NAD(P)-binding Rossmann-like Domain"/>
    <property type="match status" value="1"/>
</dbReference>
<organism evidence="10 11">
    <name type="scientific">Rhizobium loti</name>
    <name type="common">Mesorhizobium loti</name>
    <dbReference type="NCBI Taxonomy" id="381"/>
    <lineage>
        <taxon>Bacteria</taxon>
        <taxon>Pseudomonadati</taxon>
        <taxon>Pseudomonadota</taxon>
        <taxon>Alphaproteobacteria</taxon>
        <taxon>Hyphomicrobiales</taxon>
        <taxon>Phyllobacteriaceae</taxon>
        <taxon>Mesorhizobium</taxon>
    </lineage>
</organism>
<evidence type="ECO:0000256" key="9">
    <source>
        <dbReference type="ARBA" id="ARBA00023014"/>
    </source>
</evidence>
<dbReference type="InterPro" id="IPR001155">
    <property type="entry name" value="OxRdtase_FMN_N"/>
</dbReference>
<dbReference type="Gene3D" id="3.50.50.60">
    <property type="entry name" value="FAD/NAD(P)-binding domain"/>
    <property type="match status" value="1"/>
</dbReference>
<comment type="caution">
    <text evidence="10">The sequence shown here is derived from an EMBL/GenBank/DDBJ whole genome shotgun (WGS) entry which is preliminary data.</text>
</comment>
<protein>
    <submittedName>
        <fullName evidence="10">Uncharacterized protein</fullName>
    </submittedName>
</protein>
<keyword evidence="6" id="KW-0479">Metal-binding</keyword>
<dbReference type="InterPro" id="IPR051793">
    <property type="entry name" value="NADH:flavin_oxidoreductase"/>
</dbReference>
<dbReference type="GO" id="GO:0051536">
    <property type="term" value="F:iron-sulfur cluster binding"/>
    <property type="evidence" value="ECO:0007669"/>
    <property type="project" value="UniProtKB-KW"/>
</dbReference>